<evidence type="ECO:0000313" key="1">
    <source>
        <dbReference type="EMBL" id="KKN27626.1"/>
    </source>
</evidence>
<gene>
    <name evidence="1" type="ORF">LCGC14_0862630</name>
</gene>
<accession>A0A0F9RRK4</accession>
<dbReference type="EMBL" id="LAZR01002621">
    <property type="protein sequence ID" value="KKN27626.1"/>
    <property type="molecule type" value="Genomic_DNA"/>
</dbReference>
<sequence length="294" mass="35144">MSETIKKGYEIETMVVTKSNMDKFEVMEHRRQIGEYHVRNILAALGTGKNSMGVIIVNKKQNRIRLIDGNHRIEALRRFLNRRSQEKTKVEMTLKVYRDLDEEEERKVYTLEATRKNESHEDRLNMYKDTIMFWKLVSNPLKGFPCEVTIYGSKKSIKLRTLLNALYSTESSPEKGGYNPIYLKKNNMVEFAQEMNFEDFRLMKEFMTFFKDTFGRVELSNIHVKTQFFMPLFDIYIRNRQQKDSRTFQERFRKIMGRAELLAFLNSTGKESQERIREIMIGYMNHKIHHKLFI</sequence>
<reference evidence="1" key="1">
    <citation type="journal article" date="2015" name="Nature">
        <title>Complex archaea that bridge the gap between prokaryotes and eukaryotes.</title>
        <authorList>
            <person name="Spang A."/>
            <person name="Saw J.H."/>
            <person name="Jorgensen S.L."/>
            <person name="Zaremba-Niedzwiedzka K."/>
            <person name="Martijn J."/>
            <person name="Lind A.E."/>
            <person name="van Eijk R."/>
            <person name="Schleper C."/>
            <person name="Guy L."/>
            <person name="Ettema T.J."/>
        </authorList>
    </citation>
    <scope>NUCLEOTIDE SEQUENCE</scope>
</reference>
<evidence type="ECO:0008006" key="2">
    <source>
        <dbReference type="Google" id="ProtNLM"/>
    </source>
</evidence>
<dbReference type="AlphaFoldDB" id="A0A0F9RRK4"/>
<name>A0A0F9RRK4_9ZZZZ</name>
<comment type="caution">
    <text evidence="1">The sequence shown here is derived from an EMBL/GenBank/DDBJ whole genome shotgun (WGS) entry which is preliminary data.</text>
</comment>
<proteinExistence type="predicted"/>
<organism evidence="1">
    <name type="scientific">marine sediment metagenome</name>
    <dbReference type="NCBI Taxonomy" id="412755"/>
    <lineage>
        <taxon>unclassified sequences</taxon>
        <taxon>metagenomes</taxon>
        <taxon>ecological metagenomes</taxon>
    </lineage>
</organism>
<protein>
    <recommendedName>
        <fullName evidence="2">ParB/Sulfiredoxin domain-containing protein</fullName>
    </recommendedName>
</protein>